<accession>A0ABD0WW22</accession>
<name>A0ABD0WW22_UMBPY</name>
<dbReference type="Proteomes" id="UP001557470">
    <property type="component" value="Unassembled WGS sequence"/>
</dbReference>
<dbReference type="AlphaFoldDB" id="A0ABD0WW22"/>
<gene>
    <name evidence="1" type="ORF">UPYG_G00137980</name>
</gene>
<protein>
    <submittedName>
        <fullName evidence="1">Uncharacterized protein</fullName>
    </submittedName>
</protein>
<keyword evidence="2" id="KW-1185">Reference proteome</keyword>
<evidence type="ECO:0000313" key="1">
    <source>
        <dbReference type="EMBL" id="KAL0984167.1"/>
    </source>
</evidence>
<dbReference type="EMBL" id="JAGEUA010000004">
    <property type="protein sequence ID" value="KAL0984167.1"/>
    <property type="molecule type" value="Genomic_DNA"/>
</dbReference>
<sequence length="102" mass="11985">MLLQNKTNAVLSRIRPMCHSAEMELRAVCCLLITCLLYTSSADKEFFTSIGQMTDLLYMEKDLVTSLKDYIRARRASWIRSKSGLRSWMCCHPRPFRTRRDF</sequence>
<comment type="caution">
    <text evidence="1">The sequence shown here is derived from an EMBL/GenBank/DDBJ whole genome shotgun (WGS) entry which is preliminary data.</text>
</comment>
<evidence type="ECO:0000313" key="2">
    <source>
        <dbReference type="Proteomes" id="UP001557470"/>
    </source>
</evidence>
<organism evidence="1 2">
    <name type="scientific">Umbra pygmaea</name>
    <name type="common">Eastern mudminnow</name>
    <dbReference type="NCBI Taxonomy" id="75934"/>
    <lineage>
        <taxon>Eukaryota</taxon>
        <taxon>Metazoa</taxon>
        <taxon>Chordata</taxon>
        <taxon>Craniata</taxon>
        <taxon>Vertebrata</taxon>
        <taxon>Euteleostomi</taxon>
        <taxon>Actinopterygii</taxon>
        <taxon>Neopterygii</taxon>
        <taxon>Teleostei</taxon>
        <taxon>Protacanthopterygii</taxon>
        <taxon>Esociformes</taxon>
        <taxon>Umbridae</taxon>
        <taxon>Umbra</taxon>
    </lineage>
</organism>
<proteinExistence type="predicted"/>
<reference evidence="1 2" key="1">
    <citation type="submission" date="2024-06" db="EMBL/GenBank/DDBJ databases">
        <authorList>
            <person name="Pan Q."/>
            <person name="Wen M."/>
            <person name="Jouanno E."/>
            <person name="Zahm M."/>
            <person name="Klopp C."/>
            <person name="Cabau C."/>
            <person name="Louis A."/>
            <person name="Berthelot C."/>
            <person name="Parey E."/>
            <person name="Roest Crollius H."/>
            <person name="Montfort J."/>
            <person name="Robinson-Rechavi M."/>
            <person name="Bouchez O."/>
            <person name="Lampietro C."/>
            <person name="Lopez Roques C."/>
            <person name="Donnadieu C."/>
            <person name="Postlethwait J."/>
            <person name="Bobe J."/>
            <person name="Verreycken H."/>
            <person name="Guiguen Y."/>
        </authorList>
    </citation>
    <scope>NUCLEOTIDE SEQUENCE [LARGE SCALE GENOMIC DNA]</scope>
    <source>
        <strain evidence="1">Up_M1</strain>
        <tissue evidence="1">Testis</tissue>
    </source>
</reference>